<proteinExistence type="predicted"/>
<dbReference type="AlphaFoldDB" id="A0A1I1HLE0"/>
<dbReference type="SUPFAM" id="SSF159888">
    <property type="entry name" value="YdhG-like"/>
    <property type="match status" value="1"/>
</dbReference>
<dbReference type="InterPro" id="IPR014922">
    <property type="entry name" value="YdhG-like"/>
</dbReference>
<keyword evidence="3" id="KW-1185">Reference proteome</keyword>
<accession>A0A1I1HLE0</accession>
<dbReference type="Pfam" id="PF08818">
    <property type="entry name" value="DUF1801"/>
    <property type="match status" value="1"/>
</dbReference>
<feature type="domain" description="YdhG-like" evidence="1">
    <location>
        <begin position="23"/>
        <end position="117"/>
    </location>
</feature>
<evidence type="ECO:0000259" key="1">
    <source>
        <dbReference type="Pfam" id="PF08818"/>
    </source>
</evidence>
<reference evidence="2 3" key="1">
    <citation type="submission" date="2016-10" db="EMBL/GenBank/DDBJ databases">
        <authorList>
            <person name="de Groot N.N."/>
        </authorList>
    </citation>
    <scope>NUCLEOTIDE SEQUENCE [LARGE SCALE GENOMIC DNA]</scope>
    <source>
        <strain evidence="2 3">DSM 6793</strain>
    </source>
</reference>
<evidence type="ECO:0000313" key="3">
    <source>
        <dbReference type="Proteomes" id="UP000199514"/>
    </source>
</evidence>
<gene>
    <name evidence="2" type="ORF">SAMN05421780_1046</name>
</gene>
<protein>
    <recommendedName>
        <fullName evidence="1">YdhG-like domain-containing protein</fullName>
    </recommendedName>
</protein>
<dbReference type="EMBL" id="FOLE01000004">
    <property type="protein sequence ID" value="SFC24646.1"/>
    <property type="molecule type" value="Genomic_DNA"/>
</dbReference>
<dbReference type="STRING" id="927664.SAMN05421780_1046"/>
<evidence type="ECO:0000313" key="2">
    <source>
        <dbReference type="EMBL" id="SFC24646.1"/>
    </source>
</evidence>
<organism evidence="2 3">
    <name type="scientific">Flexibacter flexilis DSM 6793</name>
    <dbReference type="NCBI Taxonomy" id="927664"/>
    <lineage>
        <taxon>Bacteria</taxon>
        <taxon>Pseudomonadati</taxon>
        <taxon>Bacteroidota</taxon>
        <taxon>Cytophagia</taxon>
        <taxon>Cytophagales</taxon>
        <taxon>Flexibacteraceae</taxon>
        <taxon>Flexibacter</taxon>
    </lineage>
</organism>
<name>A0A1I1HLE0_9BACT</name>
<sequence length="127" mass="14437">MNIPETIETFLSRYDAQVSSNAHLLRELVLQNLPQVQEQLDVSAKMIGYCYGQKYSELICMLIPSQKGLKLGFYKGVDLPDPHHLLKGNGKISRYVEIKTVEDIEKAALQTMLAEALKTYHNRNIQS</sequence>
<dbReference type="Proteomes" id="UP000199514">
    <property type="component" value="Unassembled WGS sequence"/>
</dbReference>
<dbReference type="RefSeq" id="WP_177199869.1">
    <property type="nucleotide sequence ID" value="NZ_FOLE01000004.1"/>
</dbReference>